<keyword evidence="2 8" id="KW-0479">Metal-binding</keyword>
<dbReference type="Proteomes" id="UP000220102">
    <property type="component" value="Unassembled WGS sequence"/>
</dbReference>
<evidence type="ECO:0000256" key="6">
    <source>
        <dbReference type="ARBA" id="ARBA00023118"/>
    </source>
</evidence>
<dbReference type="NCBIfam" id="TIGR03638">
    <property type="entry name" value="cas1_ECOLI"/>
    <property type="match status" value="1"/>
</dbReference>
<dbReference type="OrthoDB" id="9777847at2"/>
<dbReference type="Gene3D" id="3.100.10.20">
    <property type="entry name" value="CRISPR-associated endonuclease Cas1, N-terminal domain"/>
    <property type="match status" value="1"/>
</dbReference>
<dbReference type="EMBL" id="PDEQ01000010">
    <property type="protein sequence ID" value="PEN11351.1"/>
    <property type="molecule type" value="Genomic_DNA"/>
</dbReference>
<name>A0A2A8CUX7_9BACT</name>
<dbReference type="GO" id="GO:0016787">
    <property type="term" value="F:hydrolase activity"/>
    <property type="evidence" value="ECO:0007669"/>
    <property type="project" value="UniProtKB-KW"/>
</dbReference>
<reference evidence="9 10" key="1">
    <citation type="submission" date="2017-10" db="EMBL/GenBank/DDBJ databases">
        <title>Draft genome of Longibacter Salinarum.</title>
        <authorList>
            <person name="Goh K.M."/>
            <person name="Shamsir M.S."/>
            <person name="Lim S.W."/>
        </authorList>
    </citation>
    <scope>NUCLEOTIDE SEQUENCE [LARGE SCALE GENOMIC DNA]</scope>
    <source>
        <strain evidence="9 10">KCTC 52045</strain>
    </source>
</reference>
<evidence type="ECO:0000256" key="2">
    <source>
        <dbReference type="ARBA" id="ARBA00022723"/>
    </source>
</evidence>
<dbReference type="InterPro" id="IPR042211">
    <property type="entry name" value="CRISPR-assoc_Cas1_N"/>
</dbReference>
<dbReference type="RefSeq" id="WP_098078579.1">
    <property type="nucleotide sequence ID" value="NZ_PDEQ01000010.1"/>
</dbReference>
<dbReference type="AlphaFoldDB" id="A0A2A8CUX7"/>
<dbReference type="EC" id="3.1.-.-" evidence="8"/>
<evidence type="ECO:0000256" key="7">
    <source>
        <dbReference type="ARBA" id="ARBA00023125"/>
    </source>
</evidence>
<dbReference type="GO" id="GO:0051607">
    <property type="term" value="P:defense response to virus"/>
    <property type="evidence" value="ECO:0007669"/>
    <property type="project" value="UniProtKB-UniRule"/>
</dbReference>
<evidence type="ECO:0000256" key="1">
    <source>
        <dbReference type="ARBA" id="ARBA00022722"/>
    </source>
</evidence>
<feature type="binding site" evidence="8">
    <location>
        <position position="233"/>
    </location>
    <ligand>
        <name>Mn(2+)</name>
        <dbReference type="ChEBI" id="CHEBI:29035"/>
    </ligand>
</feature>
<dbReference type="InterPro" id="IPR042206">
    <property type="entry name" value="CRISPR-assoc_Cas1_C"/>
</dbReference>
<dbReference type="InterPro" id="IPR002729">
    <property type="entry name" value="CRISPR-assoc_Cas1"/>
</dbReference>
<evidence type="ECO:0000256" key="8">
    <source>
        <dbReference type="HAMAP-Rule" id="MF_01470"/>
    </source>
</evidence>
<gene>
    <name evidence="9" type="primary">cas1e</name>
    <name evidence="8" type="synonym">cas1</name>
    <name evidence="9" type="ORF">CRI94_16340</name>
</gene>
<keyword evidence="1 8" id="KW-0540">Nuclease</keyword>
<evidence type="ECO:0000256" key="3">
    <source>
        <dbReference type="ARBA" id="ARBA00022759"/>
    </source>
</evidence>
<comment type="cofactor">
    <cofactor evidence="8">
        <name>Mg(2+)</name>
        <dbReference type="ChEBI" id="CHEBI:18420"/>
    </cofactor>
    <cofactor evidence="8">
        <name>Mn(2+)</name>
        <dbReference type="ChEBI" id="CHEBI:29035"/>
    </cofactor>
</comment>
<dbReference type="InterPro" id="IPR019851">
    <property type="entry name" value="CRISPR-assoc_Cas1_ECOLI"/>
</dbReference>
<dbReference type="PANTHER" id="PTHR34353">
    <property type="entry name" value="CRISPR-ASSOCIATED ENDONUCLEASE CAS1 1"/>
    <property type="match status" value="1"/>
</dbReference>
<comment type="caution">
    <text evidence="9">The sequence shown here is derived from an EMBL/GenBank/DDBJ whole genome shotgun (WGS) entry which is preliminary data.</text>
</comment>
<evidence type="ECO:0000313" key="9">
    <source>
        <dbReference type="EMBL" id="PEN11351.1"/>
    </source>
</evidence>
<keyword evidence="10" id="KW-1185">Reference proteome</keyword>
<dbReference type="GO" id="GO:0004520">
    <property type="term" value="F:DNA endonuclease activity"/>
    <property type="evidence" value="ECO:0007669"/>
    <property type="project" value="InterPro"/>
</dbReference>
<dbReference type="HAMAP" id="MF_01470">
    <property type="entry name" value="Cas1"/>
    <property type="match status" value="1"/>
</dbReference>
<organism evidence="9 10">
    <name type="scientific">Longibacter salinarum</name>
    <dbReference type="NCBI Taxonomy" id="1850348"/>
    <lineage>
        <taxon>Bacteria</taxon>
        <taxon>Pseudomonadati</taxon>
        <taxon>Rhodothermota</taxon>
        <taxon>Rhodothermia</taxon>
        <taxon>Rhodothermales</taxon>
        <taxon>Salisaetaceae</taxon>
        <taxon>Longibacter</taxon>
    </lineage>
</organism>
<evidence type="ECO:0000313" key="10">
    <source>
        <dbReference type="Proteomes" id="UP000220102"/>
    </source>
</evidence>
<proteinExistence type="inferred from homology"/>
<keyword evidence="4 8" id="KW-0378">Hydrolase</keyword>
<dbReference type="GO" id="GO:0043571">
    <property type="term" value="P:maintenance of CRISPR repeat elements"/>
    <property type="evidence" value="ECO:0007669"/>
    <property type="project" value="UniProtKB-UniRule"/>
</dbReference>
<keyword evidence="8" id="KW-0464">Manganese</keyword>
<dbReference type="PANTHER" id="PTHR34353:SF3">
    <property type="entry name" value="CRISPR-ASSOCIATED ENDONUCLEASE CAS1"/>
    <property type="match status" value="1"/>
</dbReference>
<comment type="subunit">
    <text evidence="8">Homodimer, forms a heterotetramer with a Cas2 homodimer.</text>
</comment>
<dbReference type="GO" id="GO:0046872">
    <property type="term" value="F:metal ion binding"/>
    <property type="evidence" value="ECO:0007669"/>
    <property type="project" value="UniProtKB-UniRule"/>
</dbReference>
<evidence type="ECO:0000256" key="4">
    <source>
        <dbReference type="ARBA" id="ARBA00022801"/>
    </source>
</evidence>
<accession>A0A2A8CUX7</accession>
<protein>
    <recommendedName>
        <fullName evidence="8">CRISPR-associated endonuclease Cas1</fullName>
        <ecNumber evidence="8">3.1.-.-</ecNumber>
    </recommendedName>
</protein>
<evidence type="ECO:0000256" key="5">
    <source>
        <dbReference type="ARBA" id="ARBA00022842"/>
    </source>
</evidence>
<keyword evidence="5 8" id="KW-0460">Magnesium</keyword>
<keyword evidence="3 8" id="KW-0255">Endonuclease</keyword>
<dbReference type="GO" id="GO:0003677">
    <property type="term" value="F:DNA binding"/>
    <property type="evidence" value="ECO:0007669"/>
    <property type="project" value="UniProtKB-KW"/>
</dbReference>
<dbReference type="InterPro" id="IPR050646">
    <property type="entry name" value="Cas1"/>
</dbReference>
<dbReference type="Gene3D" id="1.20.120.920">
    <property type="entry name" value="CRISPR-associated endonuclease Cas1, C-terminal domain"/>
    <property type="match status" value="1"/>
</dbReference>
<sequence>MVFKGRLGLDTARVPHTDRHGLMWLERGRLAVEDGNVVFTTAGSDVLAAGRYNIPFQQVSNILLGPGGVVSHDALRHLARQQTGLVAVGSKGVRLYAVFMPFGPDRSDRARQHAELWADPDRRIDVARAMYARRLGGELPPHRRDLDSLRGLEGTRVRQVYRTLSEQHGVPWSGRRYDRSNPESADPPNRALNHVVTAMYAAARVAVALAGALPQLGFIHESSGHAFALDIADLYRSEITVPVAFRAAKRFEERGGRTLESVARKMAGRTLYEEDVIPMMIDDIDELLTLDKQDGESSASD</sequence>
<comment type="function">
    <text evidence="8">CRISPR (clustered regularly interspaced short palindromic repeat), is an adaptive immune system that provides protection against mobile genetic elements (viruses, transposable elements and conjugative plasmids). CRISPR clusters contain spacers, sequences complementary to antecedent mobile elements, and target invading nucleic acids. CRISPR clusters are transcribed and processed into CRISPR RNA (crRNA). Acts as a dsDNA endonuclease. Involved in the integration of spacer DNA into the CRISPR cassette.</text>
</comment>
<keyword evidence="6 8" id="KW-0051">Antiviral defense</keyword>
<comment type="similarity">
    <text evidence="8">Belongs to the CRISPR-associated endonuclease Cas1 family.</text>
</comment>
<dbReference type="Pfam" id="PF01867">
    <property type="entry name" value="Cas_Cas1"/>
    <property type="match status" value="2"/>
</dbReference>
<keyword evidence="7 8" id="KW-0238">DNA-binding</keyword>
<feature type="binding site" evidence="8">
    <location>
        <position position="220"/>
    </location>
    <ligand>
        <name>Mn(2+)</name>
        <dbReference type="ChEBI" id="CHEBI:29035"/>
    </ligand>
</feature>
<feature type="binding site" evidence="8">
    <location>
        <position position="153"/>
    </location>
    <ligand>
        <name>Mn(2+)</name>
        <dbReference type="ChEBI" id="CHEBI:29035"/>
    </ligand>
</feature>